<reference evidence="2" key="2">
    <citation type="journal article" date="2020" name="Nat. Commun.">
        <title>Large-scale genome sequencing of mycorrhizal fungi provides insights into the early evolution of symbiotic traits.</title>
        <authorList>
            <person name="Miyauchi S."/>
            <person name="Kiss E."/>
            <person name="Kuo A."/>
            <person name="Drula E."/>
            <person name="Kohler A."/>
            <person name="Sanchez-Garcia M."/>
            <person name="Morin E."/>
            <person name="Andreopoulos B."/>
            <person name="Barry K.W."/>
            <person name="Bonito G."/>
            <person name="Buee M."/>
            <person name="Carver A."/>
            <person name="Chen C."/>
            <person name="Cichocki N."/>
            <person name="Clum A."/>
            <person name="Culley D."/>
            <person name="Crous P.W."/>
            <person name="Fauchery L."/>
            <person name="Girlanda M."/>
            <person name="Hayes R.D."/>
            <person name="Keri Z."/>
            <person name="LaButti K."/>
            <person name="Lipzen A."/>
            <person name="Lombard V."/>
            <person name="Magnuson J."/>
            <person name="Maillard F."/>
            <person name="Murat C."/>
            <person name="Nolan M."/>
            <person name="Ohm R.A."/>
            <person name="Pangilinan J."/>
            <person name="Pereira M.F."/>
            <person name="Perotto S."/>
            <person name="Peter M."/>
            <person name="Pfister S."/>
            <person name="Riley R."/>
            <person name="Sitrit Y."/>
            <person name="Stielow J.B."/>
            <person name="Szollosi G."/>
            <person name="Zifcakova L."/>
            <person name="Stursova M."/>
            <person name="Spatafora J.W."/>
            <person name="Tedersoo L."/>
            <person name="Vaario L.M."/>
            <person name="Yamada A."/>
            <person name="Yan M."/>
            <person name="Wang P."/>
            <person name="Xu J."/>
            <person name="Bruns T."/>
            <person name="Baldrian P."/>
            <person name="Vilgalys R."/>
            <person name="Dunand C."/>
            <person name="Henrissat B."/>
            <person name="Grigoriev I.V."/>
            <person name="Hibbett D."/>
            <person name="Nagy L.G."/>
            <person name="Martin F.M."/>
        </authorList>
    </citation>
    <scope>NUCLEOTIDE SEQUENCE</scope>
    <source>
        <strain evidence="2">Prilba</strain>
    </source>
</reference>
<name>A0A9P5TCJ4_9AGAM</name>
<feature type="compositionally biased region" description="Low complexity" evidence="1">
    <location>
        <begin position="166"/>
        <end position="176"/>
    </location>
</feature>
<dbReference type="AlphaFoldDB" id="A0A9P5TCJ4"/>
<proteinExistence type="predicted"/>
<feature type="compositionally biased region" description="Polar residues" evidence="1">
    <location>
        <begin position="270"/>
        <end position="279"/>
    </location>
</feature>
<feature type="compositionally biased region" description="Basic and acidic residues" evidence="1">
    <location>
        <begin position="288"/>
        <end position="302"/>
    </location>
</feature>
<dbReference type="Proteomes" id="UP000759537">
    <property type="component" value="Unassembled WGS sequence"/>
</dbReference>
<feature type="compositionally biased region" description="Basic and acidic residues" evidence="1">
    <location>
        <begin position="83"/>
        <end position="92"/>
    </location>
</feature>
<dbReference type="OrthoDB" id="2675777at2759"/>
<gene>
    <name evidence="2" type="ORF">DFH94DRAFT_719131</name>
</gene>
<evidence type="ECO:0000313" key="3">
    <source>
        <dbReference type="Proteomes" id="UP000759537"/>
    </source>
</evidence>
<feature type="compositionally biased region" description="Low complexity" evidence="1">
    <location>
        <begin position="215"/>
        <end position="228"/>
    </location>
</feature>
<sequence>MIPSSARSTSLSTSSSSTIPSKSSHTSIFLLSPSPKPDENSLLPSAPPESMSGSPFRRWSPHMSNKRKRDSEPRGLNGSQLREAQERVEQKRAKIAARVPSAMASGNPRPASGTVTTLADLYAQMHRDSSASTPQPASSVVPSPKAVPGNGRVPDSRKQNAPRDCSPASSPDPIAISEDDQEIMVLKHVPSSPHVRAGFKRAARPGPPTHLKSASNVKSSQSPPKSVVTDSVDKPRDKSRKPKLSFAVVVPSPPKRSTHQPARVERATSGRDTSQSQDPTPARTPTPKHVEKLKEKMKDKVSEPLATHTPTPTPTRPMRPTSSTDSIPDSTLEYGTRRPRRLGPSEDLTAQDIDILLDTVPLPFDFSLSHRHLTSRENVESNGQSEGSSLWWYHPIFEARAKADIRRTLSELLPGDPAQDPPLPIGGAGGWRAEVRPRQSRARIWAERLEDAFGSGPLNRGLGRKPRRVARPAAAARREASWRSQNGAGAMVVIPNSHRSTPRILEPPSRPRSPKDAADAPVVEAANVSISESEAAAWAAALLPLVKGKTKMDELKMALTSDALCEVERANRRGSLTREVLKESALADTVRRLSELDGVPFGDVYGLRVRARTLTGQWREAFGDEVVDSQLGVLLHVS</sequence>
<protein>
    <submittedName>
        <fullName evidence="2">Uncharacterized protein</fullName>
    </submittedName>
</protein>
<evidence type="ECO:0000256" key="1">
    <source>
        <dbReference type="SAM" id="MobiDB-lite"/>
    </source>
</evidence>
<dbReference type="EMBL" id="WHVB01000003">
    <property type="protein sequence ID" value="KAF8485219.1"/>
    <property type="molecule type" value="Genomic_DNA"/>
</dbReference>
<feature type="region of interest" description="Disordered" evidence="1">
    <location>
        <begin position="412"/>
        <end position="431"/>
    </location>
</feature>
<feature type="compositionally biased region" description="Polar residues" evidence="1">
    <location>
        <begin position="130"/>
        <end position="141"/>
    </location>
</feature>
<feature type="compositionally biased region" description="Low complexity" evidence="1">
    <location>
        <begin position="1"/>
        <end position="27"/>
    </location>
</feature>
<feature type="region of interest" description="Disordered" evidence="1">
    <location>
        <begin position="499"/>
        <end position="518"/>
    </location>
</feature>
<accession>A0A9P5TCJ4</accession>
<organism evidence="2 3">
    <name type="scientific">Russula ochroleuca</name>
    <dbReference type="NCBI Taxonomy" id="152965"/>
    <lineage>
        <taxon>Eukaryota</taxon>
        <taxon>Fungi</taxon>
        <taxon>Dikarya</taxon>
        <taxon>Basidiomycota</taxon>
        <taxon>Agaricomycotina</taxon>
        <taxon>Agaricomycetes</taxon>
        <taxon>Russulales</taxon>
        <taxon>Russulaceae</taxon>
        <taxon>Russula</taxon>
    </lineage>
</organism>
<evidence type="ECO:0000313" key="2">
    <source>
        <dbReference type="EMBL" id="KAF8485219.1"/>
    </source>
</evidence>
<reference evidence="2" key="1">
    <citation type="submission" date="2019-10" db="EMBL/GenBank/DDBJ databases">
        <authorList>
            <consortium name="DOE Joint Genome Institute"/>
            <person name="Kuo A."/>
            <person name="Miyauchi S."/>
            <person name="Kiss E."/>
            <person name="Drula E."/>
            <person name="Kohler A."/>
            <person name="Sanchez-Garcia M."/>
            <person name="Andreopoulos B."/>
            <person name="Barry K.W."/>
            <person name="Bonito G."/>
            <person name="Buee M."/>
            <person name="Carver A."/>
            <person name="Chen C."/>
            <person name="Cichocki N."/>
            <person name="Clum A."/>
            <person name="Culley D."/>
            <person name="Crous P.W."/>
            <person name="Fauchery L."/>
            <person name="Girlanda M."/>
            <person name="Hayes R."/>
            <person name="Keri Z."/>
            <person name="LaButti K."/>
            <person name="Lipzen A."/>
            <person name="Lombard V."/>
            <person name="Magnuson J."/>
            <person name="Maillard F."/>
            <person name="Morin E."/>
            <person name="Murat C."/>
            <person name="Nolan M."/>
            <person name="Ohm R."/>
            <person name="Pangilinan J."/>
            <person name="Pereira M."/>
            <person name="Perotto S."/>
            <person name="Peter M."/>
            <person name="Riley R."/>
            <person name="Sitrit Y."/>
            <person name="Stielow B."/>
            <person name="Szollosi G."/>
            <person name="Zifcakova L."/>
            <person name="Stursova M."/>
            <person name="Spatafora J.W."/>
            <person name="Tedersoo L."/>
            <person name="Vaario L.-M."/>
            <person name="Yamada A."/>
            <person name="Yan M."/>
            <person name="Wang P."/>
            <person name="Xu J."/>
            <person name="Bruns T."/>
            <person name="Baldrian P."/>
            <person name="Vilgalys R."/>
            <person name="Henrissat B."/>
            <person name="Grigoriev I.V."/>
            <person name="Hibbett D."/>
            <person name="Nagy L.G."/>
            <person name="Martin F.M."/>
        </authorList>
    </citation>
    <scope>NUCLEOTIDE SEQUENCE</scope>
    <source>
        <strain evidence="2">Prilba</strain>
    </source>
</reference>
<comment type="caution">
    <text evidence="2">The sequence shown here is derived from an EMBL/GenBank/DDBJ whole genome shotgun (WGS) entry which is preliminary data.</text>
</comment>
<feature type="compositionally biased region" description="Low complexity" evidence="1">
    <location>
        <begin position="318"/>
        <end position="331"/>
    </location>
</feature>
<feature type="region of interest" description="Disordered" evidence="1">
    <location>
        <begin position="1"/>
        <end position="346"/>
    </location>
</feature>
<keyword evidence="3" id="KW-1185">Reference proteome</keyword>